<name>A0ABN9V0M3_9DINO</name>
<evidence type="ECO:0000256" key="3">
    <source>
        <dbReference type="SAM" id="Phobius"/>
    </source>
</evidence>
<gene>
    <name evidence="4" type="ORF">PCOR1329_LOCUS53306</name>
</gene>
<accession>A0ABN9V0M3</accession>
<feature type="region of interest" description="Disordered" evidence="2">
    <location>
        <begin position="41"/>
        <end position="60"/>
    </location>
</feature>
<protein>
    <submittedName>
        <fullName evidence="4">Uncharacterized protein</fullName>
    </submittedName>
</protein>
<feature type="transmembrane region" description="Helical" evidence="3">
    <location>
        <begin position="6"/>
        <end position="27"/>
    </location>
</feature>
<dbReference type="EMBL" id="CAUYUJ010016497">
    <property type="protein sequence ID" value="CAK0865902.1"/>
    <property type="molecule type" value="Genomic_DNA"/>
</dbReference>
<evidence type="ECO:0000313" key="4">
    <source>
        <dbReference type="EMBL" id="CAK0865902.1"/>
    </source>
</evidence>
<keyword evidence="3" id="KW-0812">Transmembrane</keyword>
<organism evidence="4 5">
    <name type="scientific">Prorocentrum cordatum</name>
    <dbReference type="NCBI Taxonomy" id="2364126"/>
    <lineage>
        <taxon>Eukaryota</taxon>
        <taxon>Sar</taxon>
        <taxon>Alveolata</taxon>
        <taxon>Dinophyceae</taxon>
        <taxon>Prorocentrales</taxon>
        <taxon>Prorocentraceae</taxon>
        <taxon>Prorocentrum</taxon>
    </lineage>
</organism>
<keyword evidence="3" id="KW-0472">Membrane</keyword>
<feature type="coiled-coil region" evidence="1">
    <location>
        <begin position="251"/>
        <end position="278"/>
    </location>
</feature>
<keyword evidence="5" id="KW-1185">Reference proteome</keyword>
<comment type="caution">
    <text evidence="4">The sequence shown here is derived from an EMBL/GenBank/DDBJ whole genome shotgun (WGS) entry which is preliminary data.</text>
</comment>
<dbReference type="Proteomes" id="UP001189429">
    <property type="component" value="Unassembled WGS sequence"/>
</dbReference>
<evidence type="ECO:0000256" key="1">
    <source>
        <dbReference type="SAM" id="Coils"/>
    </source>
</evidence>
<keyword evidence="1" id="KW-0175">Coiled coil</keyword>
<keyword evidence="3" id="KW-1133">Transmembrane helix</keyword>
<reference evidence="4" key="1">
    <citation type="submission" date="2023-10" db="EMBL/GenBank/DDBJ databases">
        <authorList>
            <person name="Chen Y."/>
            <person name="Shah S."/>
            <person name="Dougan E. K."/>
            <person name="Thang M."/>
            <person name="Chan C."/>
        </authorList>
    </citation>
    <scope>NUCLEOTIDE SEQUENCE [LARGE SCALE GENOMIC DNA]</scope>
</reference>
<evidence type="ECO:0000313" key="5">
    <source>
        <dbReference type="Proteomes" id="UP001189429"/>
    </source>
</evidence>
<evidence type="ECO:0000256" key="2">
    <source>
        <dbReference type="SAM" id="MobiDB-lite"/>
    </source>
</evidence>
<feature type="coiled-coil region" evidence="1">
    <location>
        <begin position="152"/>
        <end position="179"/>
    </location>
</feature>
<proteinExistence type="predicted"/>
<sequence length="447" mass="48443">MQTLAITVAAIVGVVFLAGVVVLHCFVRPVVLRNIRARASETPRARGAGPPGDVEMGEGQRSKSLTMLELHISRLRRRVGNTPERQELAREALKVAVKSAERGALLEAVSEGYYSGLPVRELEDAMRAKVSSAVLLNNLAALSEAIEECRSAGLAEEDLRAAEEEKGQLEQILARLREGTAARDTRALAAAIGNAQQKGLVASELREAEAMKAKVDELIDGMRLAVETRDVQRIDGAIERARAEGLPSQDLAEAALAKTRIEELMARLQAAVDAMDLEVLVPNLEECQTAGLPAVDLLRRAVDARAAIEGLQRLNASCALLARLNMTIGGRSAAEDNAQQSNTSPQETAKFVGWNPHSFFSRHGRGGSVDTFEAKCEYDVSTPAHVSIYFDSAAAIDQLYRRNDRDLTLPGERGAGPTRDVLLTAAEDFDYMAKRLLAKKDRKFSPT</sequence>